<dbReference type="PANTHER" id="PTHR43133:SF8">
    <property type="entry name" value="RNA POLYMERASE SIGMA FACTOR HI_1459-RELATED"/>
    <property type="match status" value="1"/>
</dbReference>
<evidence type="ECO:0000259" key="8">
    <source>
        <dbReference type="Pfam" id="PF13490"/>
    </source>
</evidence>
<feature type="region of interest" description="Disordered" evidence="6">
    <location>
        <begin position="372"/>
        <end position="552"/>
    </location>
</feature>
<organism evidence="9 10">
    <name type="scientific">Streptomyces indicus</name>
    <dbReference type="NCBI Taxonomy" id="417292"/>
    <lineage>
        <taxon>Bacteria</taxon>
        <taxon>Bacillati</taxon>
        <taxon>Actinomycetota</taxon>
        <taxon>Actinomycetes</taxon>
        <taxon>Kitasatosporales</taxon>
        <taxon>Streptomycetaceae</taxon>
        <taxon>Streptomyces</taxon>
    </lineage>
</organism>
<dbReference type="PANTHER" id="PTHR43133">
    <property type="entry name" value="RNA POLYMERASE ECF-TYPE SIGMA FACTO"/>
    <property type="match status" value="1"/>
</dbReference>
<feature type="compositionally biased region" description="Pro residues" evidence="6">
    <location>
        <begin position="512"/>
        <end position="545"/>
    </location>
</feature>
<dbReference type="InterPro" id="IPR007627">
    <property type="entry name" value="RNA_pol_sigma70_r2"/>
</dbReference>
<dbReference type="InterPro" id="IPR013325">
    <property type="entry name" value="RNA_pol_sigma_r2"/>
</dbReference>
<dbReference type="InterPro" id="IPR039425">
    <property type="entry name" value="RNA_pol_sigma-70-like"/>
</dbReference>
<feature type="compositionally biased region" description="Low complexity" evidence="6">
    <location>
        <begin position="420"/>
        <end position="448"/>
    </location>
</feature>
<dbReference type="OrthoDB" id="4990598at2"/>
<evidence type="ECO:0000256" key="5">
    <source>
        <dbReference type="ARBA" id="ARBA00023163"/>
    </source>
</evidence>
<feature type="compositionally biased region" description="Low complexity" evidence="6">
    <location>
        <begin position="502"/>
        <end position="511"/>
    </location>
</feature>
<keyword evidence="2" id="KW-0805">Transcription regulation</keyword>
<dbReference type="RefSeq" id="WP_093615727.1">
    <property type="nucleotide sequence ID" value="NZ_FNFF01000016.1"/>
</dbReference>
<dbReference type="GO" id="GO:0006352">
    <property type="term" value="P:DNA-templated transcription initiation"/>
    <property type="evidence" value="ECO:0007669"/>
    <property type="project" value="InterPro"/>
</dbReference>
<evidence type="ECO:0000259" key="7">
    <source>
        <dbReference type="Pfam" id="PF04542"/>
    </source>
</evidence>
<dbReference type="STRING" id="417292.SAMN05421806_11679"/>
<protein>
    <submittedName>
        <fullName evidence="9">RNA polymerase sigma factor, sigma-70 family</fullName>
    </submittedName>
</protein>
<sequence length="569" mass="57742">MTDGYNGGNAVAYARVYEEQQPHLVAYARSLTGNPWLAEDVVAEAHFRVWRRLSAGHEIDNVAAYLTRTVRNLAMTVGSAAARETPVEPEQAGADVIEPVSVSFTGSAADPSARVSQIDLLRRVLGQLPERWVKALWLAEAEDLPLDVIGRRIGAGRGATAVLLHRAREGMRQAFLRAHPGTPQDPACEVHWERIPALIRDAAAPRHAAALRAHLDACEDCRSRYLLLARANHHLGALVGPALLAGFLGGGAKFLAPVLAGAPTGAGGAGAPGASGASAAPAISGAAGPVRGVGRVVRQLVTGGFKAPAAVLGSVGVTVTGAAIGVGLLVGAADQPVPPARTATHDATPSTPTRPLSPLVGGALVLKDVPVQGRETGPVPPSTPPVPSRAPEDAPRVAPQTTEDAPPSAVDPGRADTPGQPTADEAAPQDDPAAEPADAVPTAPASAQPTPPPQPNSPPVGQEPGPAAPSEPAPGDTAPSVPAQPPGNGTVPPPAPDPTPVQTPDVTTTPAPLEPEPTPPTDPAPAEPTAPEPVNPTPTPTPPSVTPESPTAECHDILRGHITVTICTS</sequence>
<keyword evidence="4" id="KW-0238">DNA-binding</keyword>
<evidence type="ECO:0000256" key="6">
    <source>
        <dbReference type="SAM" id="MobiDB-lite"/>
    </source>
</evidence>
<evidence type="ECO:0000256" key="1">
    <source>
        <dbReference type="ARBA" id="ARBA00010641"/>
    </source>
</evidence>
<dbReference type="Proteomes" id="UP000199155">
    <property type="component" value="Unassembled WGS sequence"/>
</dbReference>
<reference evidence="9 10" key="1">
    <citation type="submission" date="2016-10" db="EMBL/GenBank/DDBJ databases">
        <authorList>
            <person name="de Groot N.N."/>
        </authorList>
    </citation>
    <scope>NUCLEOTIDE SEQUENCE [LARGE SCALE GENOMIC DNA]</scope>
    <source>
        <strain evidence="9 10">CGMCC 4.5727</strain>
    </source>
</reference>
<gene>
    <name evidence="9" type="ORF">SAMN05421806_11679</name>
</gene>
<keyword evidence="10" id="KW-1185">Reference proteome</keyword>
<feature type="compositionally biased region" description="Pro residues" evidence="6">
    <location>
        <begin position="491"/>
        <end position="501"/>
    </location>
</feature>
<dbReference type="InterPro" id="IPR036388">
    <property type="entry name" value="WH-like_DNA-bd_sf"/>
</dbReference>
<evidence type="ECO:0000256" key="3">
    <source>
        <dbReference type="ARBA" id="ARBA00023082"/>
    </source>
</evidence>
<dbReference type="GO" id="GO:0016987">
    <property type="term" value="F:sigma factor activity"/>
    <property type="evidence" value="ECO:0007669"/>
    <property type="project" value="UniProtKB-KW"/>
</dbReference>
<evidence type="ECO:0000313" key="9">
    <source>
        <dbReference type="EMBL" id="SDL01636.1"/>
    </source>
</evidence>
<dbReference type="Gene3D" id="1.10.10.10">
    <property type="entry name" value="Winged helix-like DNA-binding domain superfamily/Winged helix DNA-binding domain"/>
    <property type="match status" value="1"/>
</dbReference>
<feature type="compositionally biased region" description="Pro residues" evidence="6">
    <location>
        <begin position="378"/>
        <end position="388"/>
    </location>
</feature>
<evidence type="ECO:0000256" key="4">
    <source>
        <dbReference type="ARBA" id="ARBA00023125"/>
    </source>
</evidence>
<dbReference type="SUPFAM" id="SSF88659">
    <property type="entry name" value="Sigma3 and sigma4 domains of RNA polymerase sigma factors"/>
    <property type="match status" value="1"/>
</dbReference>
<feature type="domain" description="Putative zinc-finger" evidence="8">
    <location>
        <begin position="188"/>
        <end position="222"/>
    </location>
</feature>
<dbReference type="AlphaFoldDB" id="A0A1G9GLV6"/>
<dbReference type="Pfam" id="PF04542">
    <property type="entry name" value="Sigma70_r2"/>
    <property type="match status" value="1"/>
</dbReference>
<dbReference type="Gene3D" id="1.10.1740.10">
    <property type="match status" value="1"/>
</dbReference>
<dbReference type="GO" id="GO:0003677">
    <property type="term" value="F:DNA binding"/>
    <property type="evidence" value="ECO:0007669"/>
    <property type="project" value="UniProtKB-KW"/>
</dbReference>
<comment type="similarity">
    <text evidence="1">Belongs to the sigma-70 factor family. ECF subfamily.</text>
</comment>
<feature type="domain" description="RNA polymerase sigma-70 region 2" evidence="7">
    <location>
        <begin position="17"/>
        <end position="74"/>
    </location>
</feature>
<keyword evidence="5" id="KW-0804">Transcription</keyword>
<dbReference type="InterPro" id="IPR027383">
    <property type="entry name" value="Znf_put"/>
</dbReference>
<evidence type="ECO:0000313" key="10">
    <source>
        <dbReference type="Proteomes" id="UP000199155"/>
    </source>
</evidence>
<evidence type="ECO:0000256" key="2">
    <source>
        <dbReference type="ARBA" id="ARBA00023015"/>
    </source>
</evidence>
<accession>A0A1G9GLV6</accession>
<feature type="region of interest" description="Disordered" evidence="6">
    <location>
        <begin position="339"/>
        <end position="360"/>
    </location>
</feature>
<proteinExistence type="inferred from homology"/>
<dbReference type="SUPFAM" id="SSF88946">
    <property type="entry name" value="Sigma2 domain of RNA polymerase sigma factors"/>
    <property type="match status" value="1"/>
</dbReference>
<feature type="compositionally biased region" description="Low complexity" evidence="6">
    <location>
        <begin position="348"/>
        <end position="359"/>
    </location>
</feature>
<name>A0A1G9GLV6_9ACTN</name>
<feature type="compositionally biased region" description="Pro residues" evidence="6">
    <location>
        <begin position="449"/>
        <end position="458"/>
    </location>
</feature>
<dbReference type="InterPro" id="IPR013324">
    <property type="entry name" value="RNA_pol_sigma_r3/r4-like"/>
</dbReference>
<dbReference type="EMBL" id="FNFF01000016">
    <property type="protein sequence ID" value="SDL01636.1"/>
    <property type="molecule type" value="Genomic_DNA"/>
</dbReference>
<keyword evidence="3" id="KW-0731">Sigma factor</keyword>
<dbReference type="Pfam" id="PF13490">
    <property type="entry name" value="zf-HC2"/>
    <property type="match status" value="1"/>
</dbReference>